<accession>A0A6G3ZX97</accession>
<proteinExistence type="predicted"/>
<organism evidence="1">
    <name type="scientific">Paenibacillus sp. SYP-B3998</name>
    <dbReference type="NCBI Taxonomy" id="2678564"/>
    <lineage>
        <taxon>Bacteria</taxon>
        <taxon>Bacillati</taxon>
        <taxon>Bacillota</taxon>
        <taxon>Bacilli</taxon>
        <taxon>Bacillales</taxon>
        <taxon>Paenibacillaceae</taxon>
        <taxon>Paenibacillus</taxon>
    </lineage>
</organism>
<evidence type="ECO:0000313" key="1">
    <source>
        <dbReference type="EMBL" id="NEW06735.1"/>
    </source>
</evidence>
<name>A0A6G3ZX97_9BACL</name>
<gene>
    <name evidence="1" type="ORF">GK047_11990</name>
</gene>
<comment type="caution">
    <text evidence="1">The sequence shown here is derived from an EMBL/GenBank/DDBJ whole genome shotgun (WGS) entry which is preliminary data.</text>
</comment>
<dbReference type="EMBL" id="JAAIKC010000003">
    <property type="protein sequence ID" value="NEW06735.1"/>
    <property type="molecule type" value="Genomic_DNA"/>
</dbReference>
<sequence length="68" mass="7982">MFTSRCHFAMCWTRPYDLLMQDVALKKKGIGTIFDVCVNYYNTKLATDWNGYAVDNVEFYNGRHAVDY</sequence>
<protein>
    <submittedName>
        <fullName evidence="1">Uncharacterized protein</fullName>
    </submittedName>
</protein>
<dbReference type="AlphaFoldDB" id="A0A6G3ZX97"/>
<reference evidence="1" key="1">
    <citation type="submission" date="2020-02" db="EMBL/GenBank/DDBJ databases">
        <authorList>
            <person name="Shen X.-R."/>
            <person name="Zhang Y.-X."/>
        </authorList>
    </citation>
    <scope>NUCLEOTIDE SEQUENCE</scope>
    <source>
        <strain evidence="1">SYP-B3998</strain>
    </source>
</reference>